<name>A0A940XQR6_9ACTN</name>
<reference evidence="2" key="1">
    <citation type="submission" date="2021-04" db="EMBL/GenBank/DDBJ databases">
        <title>Genome seq and assembly of Streptomyces sp. RG38.</title>
        <authorList>
            <person name="Chhetri G."/>
        </authorList>
    </citation>
    <scope>NUCLEOTIDE SEQUENCE</scope>
    <source>
        <strain evidence="2">RG38</strain>
    </source>
</reference>
<organism evidence="2 3">
    <name type="scientific">Streptomyces tagetis</name>
    <dbReference type="NCBI Taxonomy" id="2820809"/>
    <lineage>
        <taxon>Bacteria</taxon>
        <taxon>Bacillati</taxon>
        <taxon>Actinomycetota</taxon>
        <taxon>Actinomycetes</taxon>
        <taxon>Kitasatosporales</taxon>
        <taxon>Streptomycetaceae</taxon>
        <taxon>Streptomyces</taxon>
    </lineage>
</organism>
<keyword evidence="3" id="KW-1185">Reference proteome</keyword>
<protein>
    <submittedName>
        <fullName evidence="2">DUF397 domain-containing protein</fullName>
    </submittedName>
</protein>
<feature type="domain" description="DUF397" evidence="1">
    <location>
        <begin position="11"/>
        <end position="64"/>
    </location>
</feature>
<gene>
    <name evidence="2" type="ORF">J5Y05_21580</name>
</gene>
<evidence type="ECO:0000313" key="2">
    <source>
        <dbReference type="EMBL" id="MBQ0829064.1"/>
    </source>
</evidence>
<dbReference type="Pfam" id="PF04149">
    <property type="entry name" value="DUF397"/>
    <property type="match status" value="1"/>
</dbReference>
<dbReference type="EMBL" id="JAGPNL010000006">
    <property type="protein sequence ID" value="MBQ0829064.1"/>
    <property type="molecule type" value="Genomic_DNA"/>
</dbReference>
<accession>A0A940XQR6</accession>
<dbReference type="Proteomes" id="UP000677875">
    <property type="component" value="Unassembled WGS sequence"/>
</dbReference>
<dbReference type="AlphaFoldDB" id="A0A940XQR6"/>
<proteinExistence type="predicted"/>
<evidence type="ECO:0000313" key="3">
    <source>
        <dbReference type="Proteomes" id="UP000677875"/>
    </source>
</evidence>
<dbReference type="InterPro" id="IPR007278">
    <property type="entry name" value="DUF397"/>
</dbReference>
<comment type="caution">
    <text evidence="2">The sequence shown here is derived from an EMBL/GenBank/DDBJ whole genome shotgun (WGS) entry which is preliminary data.</text>
</comment>
<dbReference type="RefSeq" id="WP_210874693.1">
    <property type="nucleotide sequence ID" value="NZ_JAGPNL010000006.1"/>
</dbReference>
<sequence>MPPTPSPTSSLKWFKSTHSGGNITECVECAYATFHALIRESKRKDGPIVTVRTDTWAHFVGAVRRDQLNKTGGRGKAV</sequence>
<evidence type="ECO:0000259" key="1">
    <source>
        <dbReference type="Pfam" id="PF04149"/>
    </source>
</evidence>